<organism evidence="3 4">
    <name type="scientific">Hibiscus trionum</name>
    <name type="common">Flower of an hour</name>
    <dbReference type="NCBI Taxonomy" id="183268"/>
    <lineage>
        <taxon>Eukaryota</taxon>
        <taxon>Viridiplantae</taxon>
        <taxon>Streptophyta</taxon>
        <taxon>Embryophyta</taxon>
        <taxon>Tracheophyta</taxon>
        <taxon>Spermatophyta</taxon>
        <taxon>Magnoliopsida</taxon>
        <taxon>eudicotyledons</taxon>
        <taxon>Gunneridae</taxon>
        <taxon>Pentapetalae</taxon>
        <taxon>rosids</taxon>
        <taxon>malvids</taxon>
        <taxon>Malvales</taxon>
        <taxon>Malvaceae</taxon>
        <taxon>Malvoideae</taxon>
        <taxon>Hibiscus</taxon>
    </lineage>
</organism>
<dbReference type="SUPFAM" id="SSF53098">
    <property type="entry name" value="Ribonuclease H-like"/>
    <property type="match status" value="1"/>
</dbReference>
<dbReference type="CDD" id="cd06222">
    <property type="entry name" value="RNase_H_like"/>
    <property type="match status" value="1"/>
</dbReference>
<dbReference type="Pfam" id="PF13456">
    <property type="entry name" value="RVT_3"/>
    <property type="match status" value="1"/>
</dbReference>
<accession>A0A9W7IF68</accession>
<dbReference type="AlphaFoldDB" id="A0A9W7IF68"/>
<evidence type="ECO:0000313" key="4">
    <source>
        <dbReference type="Proteomes" id="UP001165190"/>
    </source>
</evidence>
<proteinExistence type="predicted"/>
<feature type="domain" description="Reverse transcriptase zinc-binding" evidence="2">
    <location>
        <begin position="309"/>
        <end position="396"/>
    </location>
</feature>
<gene>
    <name evidence="3" type="ORF">HRI_003186800</name>
</gene>
<dbReference type="Gene3D" id="3.30.420.10">
    <property type="entry name" value="Ribonuclease H-like superfamily/Ribonuclease H"/>
    <property type="match status" value="1"/>
</dbReference>
<dbReference type="OrthoDB" id="1705419at2759"/>
<dbReference type="Proteomes" id="UP001165190">
    <property type="component" value="Unassembled WGS sequence"/>
</dbReference>
<evidence type="ECO:0000313" key="3">
    <source>
        <dbReference type="EMBL" id="GMI95175.1"/>
    </source>
</evidence>
<comment type="caution">
    <text evidence="3">The sequence shown here is derived from an EMBL/GenBank/DDBJ whole genome shotgun (WGS) entry which is preliminary data.</text>
</comment>
<dbReference type="InterPro" id="IPR044730">
    <property type="entry name" value="RNase_H-like_dom_plant"/>
</dbReference>
<dbReference type="InterPro" id="IPR036397">
    <property type="entry name" value="RNaseH_sf"/>
</dbReference>
<protein>
    <recommendedName>
        <fullName evidence="5">Reverse transcriptase zinc-binding domain-containing protein</fullName>
    </recommendedName>
</protein>
<dbReference type="EMBL" id="BSYR01000027">
    <property type="protein sequence ID" value="GMI95175.1"/>
    <property type="molecule type" value="Genomic_DNA"/>
</dbReference>
<evidence type="ECO:0000259" key="1">
    <source>
        <dbReference type="Pfam" id="PF13456"/>
    </source>
</evidence>
<dbReference type="Pfam" id="PF13966">
    <property type="entry name" value="zf-RVT"/>
    <property type="match status" value="1"/>
</dbReference>
<evidence type="ECO:0008006" key="5">
    <source>
        <dbReference type="Google" id="ProtNLM"/>
    </source>
</evidence>
<dbReference type="InterPro" id="IPR026960">
    <property type="entry name" value="RVT-Znf"/>
</dbReference>
<dbReference type="PANTHER" id="PTHR33116:SF75">
    <property type="entry name" value="RIBONUCLEASE H PROTEIN"/>
    <property type="match status" value="1"/>
</dbReference>
<sequence length="645" mass="72333">MGINVEDSVLDEWAASIGCQRGSFPSEYLGLPLGAKRNSVALWDPVIEKVQGKLSGWKSGTLSTAGRLILVKSVLSALPIYFLSIFPLPSSVGRHLNSLFANFLWGGGKTANKIHWIKWDTVCLPKDKGGLGIPNLKIMNRSLLGRWVWKFGVERESWWKKVDCCKNNLDQSSLSVPNAKFPQASWIWRGMVNNFTMDDEIGSCFRSHLKFKVGRGDAIFFWHDRWLLNVPLSMKFPRLFSLSTNKNGRVADFGSYESTGWVWEVRARRNLADWEFDLSLLLMTDLNNINLDPKEEDSLVWDGNGEGVFTIKSCRELLLSTGCSDCSWNSLVWKGLVPPRVDFFLWQLAHGKVAVKTELSKRGVLSESDINCPVCNQCPESTNHLFIHCNASWKLWNIFFRLWNVSFALPNDLKALLLSWDDLVPKSRIWKLIPGAVLWTVWKVRNSIVFDEGVSDFFLLSFLSRCRIASWFLAKEPKGAVSIDLLTGNPRLADSLPSCSKAKPKLTQWSPPPVGFFKMNVDGAVIRNWKKGGIGGLLRDSDSTVLMSFHEAVGSGPPILAELKAIRTGLKLFLSSVWSSSGRLILESDCSVALEWIKGLTSYPLCYESIVRDIQSMVLDRNVICCLVSRIANCKADDLAKKGIG</sequence>
<feature type="domain" description="RNase H type-1" evidence="1">
    <location>
        <begin position="520"/>
        <end position="642"/>
    </location>
</feature>
<dbReference type="PANTHER" id="PTHR33116">
    <property type="entry name" value="REVERSE TRANSCRIPTASE ZINC-BINDING DOMAIN-CONTAINING PROTEIN-RELATED-RELATED"/>
    <property type="match status" value="1"/>
</dbReference>
<dbReference type="InterPro" id="IPR002156">
    <property type="entry name" value="RNaseH_domain"/>
</dbReference>
<keyword evidence="4" id="KW-1185">Reference proteome</keyword>
<name>A0A9W7IF68_HIBTR</name>
<dbReference type="InterPro" id="IPR012337">
    <property type="entry name" value="RNaseH-like_sf"/>
</dbReference>
<dbReference type="GO" id="GO:0003676">
    <property type="term" value="F:nucleic acid binding"/>
    <property type="evidence" value="ECO:0007669"/>
    <property type="project" value="InterPro"/>
</dbReference>
<reference evidence="3" key="1">
    <citation type="submission" date="2023-05" db="EMBL/GenBank/DDBJ databases">
        <title>Genome and transcriptome analyses reveal genes involved in the formation of fine ridges on petal epidermal cells in Hibiscus trionum.</title>
        <authorList>
            <person name="Koshimizu S."/>
            <person name="Masuda S."/>
            <person name="Ishii T."/>
            <person name="Shirasu K."/>
            <person name="Hoshino A."/>
            <person name="Arita M."/>
        </authorList>
    </citation>
    <scope>NUCLEOTIDE SEQUENCE</scope>
    <source>
        <strain evidence="3">Hamamatsu line</strain>
    </source>
</reference>
<evidence type="ECO:0000259" key="2">
    <source>
        <dbReference type="Pfam" id="PF13966"/>
    </source>
</evidence>
<dbReference type="GO" id="GO:0004523">
    <property type="term" value="F:RNA-DNA hybrid ribonuclease activity"/>
    <property type="evidence" value="ECO:0007669"/>
    <property type="project" value="InterPro"/>
</dbReference>